<protein>
    <submittedName>
        <fullName evidence="2">PLD-like domain-containing protein</fullName>
    </submittedName>
</protein>
<sequence length="161" mass="18699">MAIFLNTPKLNHWIPKLIQESEKELILVVPYIQTSDNIYESLQTADKNNVEITLIYRENKLSEKEKMKLISLNNLNLLHHPNIHCKCYFNGQLLIVGSMNLYDYSEINNREMGVLIHHTSLNQKGEEDDWSCGDDKALFDDAITEIREIVNGSKIENLRKI</sequence>
<evidence type="ECO:0000313" key="2">
    <source>
        <dbReference type="EMBL" id="SNR69159.1"/>
    </source>
</evidence>
<accession>A0A238YFM3</accession>
<evidence type="ECO:0000259" key="1">
    <source>
        <dbReference type="Pfam" id="PF13091"/>
    </source>
</evidence>
<gene>
    <name evidence="2" type="ORF">SAMN04488111_2499</name>
</gene>
<dbReference type="Pfam" id="PF13091">
    <property type="entry name" value="PLDc_2"/>
    <property type="match status" value="1"/>
</dbReference>
<dbReference type="InterPro" id="IPR025202">
    <property type="entry name" value="PLD-like_dom"/>
</dbReference>
<evidence type="ECO:0000313" key="3">
    <source>
        <dbReference type="Proteomes" id="UP000198412"/>
    </source>
</evidence>
<reference evidence="3" key="1">
    <citation type="submission" date="2017-06" db="EMBL/GenBank/DDBJ databases">
        <authorList>
            <person name="Varghese N."/>
            <person name="Submissions S."/>
        </authorList>
    </citation>
    <scope>NUCLEOTIDE SEQUENCE [LARGE SCALE GENOMIC DNA]</scope>
    <source>
        <strain evidence="3">DSM 27993</strain>
    </source>
</reference>
<name>A0A238YFM3_9FLAO</name>
<dbReference type="SUPFAM" id="SSF56024">
    <property type="entry name" value="Phospholipase D/nuclease"/>
    <property type="match status" value="1"/>
</dbReference>
<dbReference type="Proteomes" id="UP000198412">
    <property type="component" value="Unassembled WGS sequence"/>
</dbReference>
<proteinExistence type="predicted"/>
<organism evidence="2 3">
    <name type="scientific">Lutibacter flavus</name>
    <dbReference type="NCBI Taxonomy" id="691689"/>
    <lineage>
        <taxon>Bacteria</taxon>
        <taxon>Pseudomonadati</taxon>
        <taxon>Bacteroidota</taxon>
        <taxon>Flavobacteriia</taxon>
        <taxon>Flavobacteriales</taxon>
        <taxon>Flavobacteriaceae</taxon>
        <taxon>Lutibacter</taxon>
    </lineage>
</organism>
<dbReference type="EMBL" id="FZNX01000004">
    <property type="protein sequence ID" value="SNR69159.1"/>
    <property type="molecule type" value="Genomic_DNA"/>
</dbReference>
<dbReference type="Gene3D" id="3.30.870.10">
    <property type="entry name" value="Endonuclease Chain A"/>
    <property type="match status" value="1"/>
</dbReference>
<dbReference type="AlphaFoldDB" id="A0A238YFM3"/>
<feature type="domain" description="Phospholipase D-like" evidence="1">
    <location>
        <begin position="16"/>
        <end position="126"/>
    </location>
</feature>
<dbReference type="OrthoDB" id="5500241at2"/>
<dbReference type="RefSeq" id="WP_089378783.1">
    <property type="nucleotide sequence ID" value="NZ_FZNX01000004.1"/>
</dbReference>
<keyword evidence="3" id="KW-1185">Reference proteome</keyword>